<evidence type="ECO:0000313" key="3">
    <source>
        <dbReference type="Proteomes" id="UP001370490"/>
    </source>
</evidence>
<dbReference type="Pfam" id="PF23324">
    <property type="entry name" value="DUF7086"/>
    <property type="match status" value="1"/>
</dbReference>
<accession>A0AAN8YY58</accession>
<organism evidence="2 3">
    <name type="scientific">Dillenia turbinata</name>
    <dbReference type="NCBI Taxonomy" id="194707"/>
    <lineage>
        <taxon>Eukaryota</taxon>
        <taxon>Viridiplantae</taxon>
        <taxon>Streptophyta</taxon>
        <taxon>Embryophyta</taxon>
        <taxon>Tracheophyta</taxon>
        <taxon>Spermatophyta</taxon>
        <taxon>Magnoliopsida</taxon>
        <taxon>eudicotyledons</taxon>
        <taxon>Gunneridae</taxon>
        <taxon>Pentapetalae</taxon>
        <taxon>Dilleniales</taxon>
        <taxon>Dilleniaceae</taxon>
        <taxon>Dillenia</taxon>
    </lineage>
</organism>
<protein>
    <recommendedName>
        <fullName evidence="1">DUF7086 domain-containing protein</fullName>
    </recommendedName>
</protein>
<comment type="caution">
    <text evidence="2">The sequence shown here is derived from an EMBL/GenBank/DDBJ whole genome shotgun (WGS) entry which is preliminary data.</text>
</comment>
<dbReference type="AlphaFoldDB" id="A0AAN8YY58"/>
<reference evidence="2 3" key="1">
    <citation type="submission" date="2023-12" db="EMBL/GenBank/DDBJ databases">
        <title>A high-quality genome assembly for Dillenia turbinata (Dilleniales).</title>
        <authorList>
            <person name="Chanderbali A."/>
        </authorList>
    </citation>
    <scope>NUCLEOTIDE SEQUENCE [LARGE SCALE GENOMIC DNA]</scope>
    <source>
        <strain evidence="2">LSX21</strain>
        <tissue evidence="2">Leaf</tissue>
    </source>
</reference>
<evidence type="ECO:0000313" key="2">
    <source>
        <dbReference type="EMBL" id="KAK6916560.1"/>
    </source>
</evidence>
<dbReference type="EMBL" id="JBAMMX010000024">
    <property type="protein sequence ID" value="KAK6916560.1"/>
    <property type="molecule type" value="Genomic_DNA"/>
</dbReference>
<sequence>MAVNITTIRDQVQCKRCKKQYEIGFNVREKFVQIGAYILQNKDTMHHRAPSSWMYPTFPTCGHCNQQNSARPIIAKKKKFINWLFLFLGEMIGCCTLPKLKYFCKHTGNYRTGTKNRLTECTDQQKDLTRIAVMVAPH</sequence>
<dbReference type="Proteomes" id="UP001370490">
    <property type="component" value="Unassembled WGS sequence"/>
</dbReference>
<evidence type="ECO:0000259" key="1">
    <source>
        <dbReference type="Pfam" id="PF23324"/>
    </source>
</evidence>
<proteinExistence type="predicted"/>
<feature type="domain" description="DUF7086" evidence="1">
    <location>
        <begin position="3"/>
        <end position="119"/>
    </location>
</feature>
<dbReference type="PANTHER" id="PTHR34272">
    <property type="entry name" value="EXPRESSED PROTEIN"/>
    <property type="match status" value="1"/>
</dbReference>
<name>A0AAN8YY58_9MAGN</name>
<dbReference type="PANTHER" id="PTHR34272:SF1">
    <property type="entry name" value="EXPRESSED PROTEIN"/>
    <property type="match status" value="1"/>
</dbReference>
<gene>
    <name evidence="2" type="ORF">RJ641_019421</name>
</gene>
<dbReference type="InterPro" id="IPR055513">
    <property type="entry name" value="DUF7086"/>
</dbReference>
<keyword evidence="3" id="KW-1185">Reference proteome</keyword>